<dbReference type="EMBL" id="BAFC01000129">
    <property type="protein sequence ID" value="GAB41484.1"/>
    <property type="molecule type" value="Genomic_DNA"/>
</dbReference>
<dbReference type="InterPro" id="IPR010982">
    <property type="entry name" value="Lambda_DNA-bd_dom_sf"/>
</dbReference>
<sequence length="77" mass="8260">MQAAQLFARNLRAALDAEGIGLRTLATRVGVNHATISRALAGLRFCDAATLARLEAGLDTALWPTYETTIGYRTPTN</sequence>
<keyword evidence="2" id="KW-1185">Reference proteome</keyword>
<dbReference type="GO" id="GO:0003677">
    <property type="term" value="F:DNA binding"/>
    <property type="evidence" value="ECO:0007669"/>
    <property type="project" value="UniProtKB-KW"/>
</dbReference>
<evidence type="ECO:0000313" key="2">
    <source>
        <dbReference type="Proteomes" id="UP000005845"/>
    </source>
</evidence>
<evidence type="ECO:0000313" key="1">
    <source>
        <dbReference type="EMBL" id="GAB41484.1"/>
    </source>
</evidence>
<dbReference type="Gene3D" id="1.10.260.40">
    <property type="entry name" value="lambda repressor-like DNA-binding domains"/>
    <property type="match status" value="1"/>
</dbReference>
<name>H5U6X6_9ACTN</name>
<dbReference type="SUPFAM" id="SSF47413">
    <property type="entry name" value="lambda repressor-like DNA-binding domains"/>
    <property type="match status" value="1"/>
</dbReference>
<organism evidence="1 2">
    <name type="scientific">Gordonia sputi NBRC 100414</name>
    <dbReference type="NCBI Taxonomy" id="1089453"/>
    <lineage>
        <taxon>Bacteria</taxon>
        <taxon>Bacillati</taxon>
        <taxon>Actinomycetota</taxon>
        <taxon>Actinomycetes</taxon>
        <taxon>Mycobacteriales</taxon>
        <taxon>Gordoniaceae</taxon>
        <taxon>Gordonia</taxon>
    </lineage>
</organism>
<accession>H5U6X6</accession>
<gene>
    <name evidence="1" type="ORF">GOSPT_131_00190</name>
</gene>
<dbReference type="AlphaFoldDB" id="H5U6X6"/>
<reference evidence="1 2" key="1">
    <citation type="submission" date="2012-02" db="EMBL/GenBank/DDBJ databases">
        <title>Whole genome shotgun sequence of Gordonia sputi NBRC 100414.</title>
        <authorList>
            <person name="Yoshida I."/>
            <person name="Hosoyama A."/>
            <person name="Tsuchikane K."/>
            <person name="Katsumata H."/>
            <person name="Yamazaki S."/>
            <person name="Fujita N."/>
        </authorList>
    </citation>
    <scope>NUCLEOTIDE SEQUENCE [LARGE SCALE GENOMIC DNA]</scope>
    <source>
        <strain evidence="1 2">NBRC 100414</strain>
    </source>
</reference>
<dbReference type="Proteomes" id="UP000005845">
    <property type="component" value="Unassembled WGS sequence"/>
</dbReference>
<proteinExistence type="predicted"/>
<keyword evidence="1" id="KW-0238">DNA-binding</keyword>
<dbReference type="CDD" id="cd00093">
    <property type="entry name" value="HTH_XRE"/>
    <property type="match status" value="1"/>
</dbReference>
<comment type="caution">
    <text evidence="1">The sequence shown here is derived from an EMBL/GenBank/DDBJ whole genome shotgun (WGS) entry which is preliminary data.</text>
</comment>
<protein>
    <submittedName>
        <fullName evidence="1">Putative Xre family DNA-binding protein</fullName>
    </submittedName>
</protein>
<dbReference type="InterPro" id="IPR001387">
    <property type="entry name" value="Cro/C1-type_HTH"/>
</dbReference>